<evidence type="ECO:0000259" key="1">
    <source>
        <dbReference type="Pfam" id="PF13524"/>
    </source>
</evidence>
<reference evidence="2" key="1">
    <citation type="journal article" date="2021" name="Front. Microbiol.">
        <title>Comprehensive Comparative Genomics and Phenotyping of Methylobacterium Species.</title>
        <authorList>
            <person name="Alessa O."/>
            <person name="Ogura Y."/>
            <person name="Fujitani Y."/>
            <person name="Takami H."/>
            <person name="Hayashi T."/>
            <person name="Sahin N."/>
            <person name="Tani A."/>
        </authorList>
    </citation>
    <scope>NUCLEOTIDE SEQUENCE</scope>
    <source>
        <strain evidence="2">DSM 17168</strain>
    </source>
</reference>
<name>A0ABQ4S7M3_9HYPH</name>
<comment type="caution">
    <text evidence="2">The sequence shown here is derived from an EMBL/GenBank/DDBJ whole genome shotgun (WGS) entry which is preliminary data.</text>
</comment>
<protein>
    <recommendedName>
        <fullName evidence="1">Spore protein YkvP/CgeB glycosyl transferase-like domain-containing protein</fullName>
    </recommendedName>
</protein>
<reference evidence="2" key="2">
    <citation type="submission" date="2021-08" db="EMBL/GenBank/DDBJ databases">
        <authorList>
            <person name="Tani A."/>
            <person name="Ola A."/>
            <person name="Ogura Y."/>
            <person name="Katsura K."/>
            <person name="Hayashi T."/>
        </authorList>
    </citation>
    <scope>NUCLEOTIDE SEQUENCE</scope>
    <source>
        <strain evidence="2">DSM 17168</strain>
    </source>
</reference>
<feature type="domain" description="Spore protein YkvP/CgeB glycosyl transferase-like" evidence="1">
    <location>
        <begin position="218"/>
        <end position="362"/>
    </location>
</feature>
<dbReference type="Proteomes" id="UP001055153">
    <property type="component" value="Unassembled WGS sequence"/>
</dbReference>
<proteinExistence type="predicted"/>
<accession>A0ABQ4S7M3</accession>
<evidence type="ECO:0000313" key="2">
    <source>
        <dbReference type="EMBL" id="GJD98117.1"/>
    </source>
</evidence>
<keyword evidence="3" id="KW-1185">Reference proteome</keyword>
<gene>
    <name evidence="2" type="ORF">GMJLKIPL_0024</name>
</gene>
<dbReference type="Gene3D" id="3.40.50.2000">
    <property type="entry name" value="Glycogen Phosphorylase B"/>
    <property type="match status" value="2"/>
</dbReference>
<dbReference type="EMBL" id="BPQQ01000001">
    <property type="protein sequence ID" value="GJD98117.1"/>
    <property type="molecule type" value="Genomic_DNA"/>
</dbReference>
<organism evidence="2 3">
    <name type="scientific">Methylobacterium isbiliense</name>
    <dbReference type="NCBI Taxonomy" id="315478"/>
    <lineage>
        <taxon>Bacteria</taxon>
        <taxon>Pseudomonadati</taxon>
        <taxon>Pseudomonadota</taxon>
        <taxon>Alphaproteobacteria</taxon>
        <taxon>Hyphomicrobiales</taxon>
        <taxon>Methylobacteriaceae</taxon>
        <taxon>Methylobacterium</taxon>
    </lineage>
</organism>
<dbReference type="InterPro" id="IPR055259">
    <property type="entry name" value="YkvP/CgeB_Glyco_trans-like"/>
</dbReference>
<evidence type="ECO:0000313" key="3">
    <source>
        <dbReference type="Proteomes" id="UP001055153"/>
    </source>
</evidence>
<dbReference type="Pfam" id="PF13524">
    <property type="entry name" value="Glyco_trans_1_2"/>
    <property type="match status" value="1"/>
</dbReference>
<dbReference type="SUPFAM" id="SSF53756">
    <property type="entry name" value="UDP-Glycosyltransferase/glycogen phosphorylase"/>
    <property type="match status" value="1"/>
</dbReference>
<sequence length="383" mass="41022">MGLRAGQDGEGRNGERMRIVVFGLTVSSSWGNGHATLWRGLCRALAAGGHSVTFFERDVPYYAETRDLTALPGGDLILYPDWSPELRARAARAVAACDAAIVTSYCPDAVAAAALAHEAPVSVFYDLDTPVTLARLAAGEAVPYLGPRALRDFDLVLSYTGGAALDALRTRLGARLVLPLYGHVDPDAHRPTAPAPHYASDLSYLGTYAADRQAGVERLLVAPARRRPQQRFLIGGAQYPPDFPWAENISFVRHLPPAEHPAFFSSSRFTLNVTRGAMAAMGWCPSGRLFEAAACGTPLVTDAWEGLDAFFQPGREIVVARTTEDVVAALDLSEAERRALARAARERTLAEHSSARRAAELIAALDAPGSVRPPVRGSLAVEA</sequence>